<dbReference type="EMBL" id="SWFT01000069">
    <property type="protein sequence ID" value="KAA8903314.1"/>
    <property type="molecule type" value="Genomic_DNA"/>
</dbReference>
<evidence type="ECO:0000256" key="8">
    <source>
        <dbReference type="SAM" id="MobiDB-lite"/>
    </source>
</evidence>
<evidence type="ECO:0000256" key="6">
    <source>
        <dbReference type="ARBA" id="ARBA00023242"/>
    </source>
</evidence>
<dbReference type="Proteomes" id="UP000449547">
    <property type="component" value="Unassembled WGS sequence"/>
</dbReference>
<feature type="region of interest" description="Disordered" evidence="8">
    <location>
        <begin position="1"/>
        <end position="35"/>
    </location>
</feature>
<evidence type="ECO:0000313" key="11">
    <source>
        <dbReference type="Proteomes" id="UP000449547"/>
    </source>
</evidence>
<comment type="function">
    <text evidence="1 7">Component of the RIX1 complex required for processing of ITS2 sequences from 35S pre-rRNA.</text>
</comment>
<evidence type="ECO:0000256" key="4">
    <source>
        <dbReference type="ARBA" id="ARBA00011141"/>
    </source>
</evidence>
<sequence length="342" mass="38185">MAGSSKRKKAQKAKDFVKPKLKVGKTAAKPSNHTDTSFKAKTITLNQQIGKRLTSEQDLIHQLSLTKHHSDSTRKEVLQNLEGSLPDNPSLYKQILASVTPLILDPEVSKPLIALLTTAARKQPGLMDLHMRSVVLFVLSAMSHINPRVRNNSSKFLEILIDYAPQSLSKQNFVKVLKNYFGLMAWTLVDDKTQKGLAITASSAQGGSVKKARIPHLQVLQKFLRSSLFEVTSAKDIDWSAVVTVHPQSFRYMIPHAPQPYAPLKLFVQELQSTQTDLSLSDIDSISAEDLDTRRRVFSEVFMEPMKRGVAPMIKEGGEVGREANNLLSCILEFEQDLKQNN</sequence>
<name>A0A642UQ71_DIURU</name>
<dbReference type="GO" id="GO:0005634">
    <property type="term" value="C:nucleus"/>
    <property type="evidence" value="ECO:0007669"/>
    <property type="project" value="UniProtKB-SubCell"/>
</dbReference>
<dbReference type="InterPro" id="IPR011989">
    <property type="entry name" value="ARM-like"/>
</dbReference>
<proteinExistence type="inferred from homology"/>
<accession>A0A642UQ71</accession>
<dbReference type="InterPro" id="IPR016024">
    <property type="entry name" value="ARM-type_fold"/>
</dbReference>
<protein>
    <recommendedName>
        <fullName evidence="7">Pre-rRNA-processing protein</fullName>
    </recommendedName>
</protein>
<comment type="subcellular location">
    <subcellularLocation>
        <location evidence="2 7">Nucleus</location>
    </subcellularLocation>
</comment>
<keyword evidence="7" id="KW-0690">Ribosome biogenesis</keyword>
<evidence type="ECO:0000313" key="10">
    <source>
        <dbReference type="EMBL" id="KAA8903314.1"/>
    </source>
</evidence>
<dbReference type="VEuPathDB" id="FungiDB:DIURU_002476"/>
<evidence type="ECO:0000256" key="2">
    <source>
        <dbReference type="ARBA" id="ARBA00004123"/>
    </source>
</evidence>
<dbReference type="PANTHER" id="PTHR16056">
    <property type="entry name" value="REGULATOR OF MICROTUBULE DYNAMICS PROTEIN"/>
    <property type="match status" value="1"/>
</dbReference>
<organism evidence="10 11">
    <name type="scientific">Diutina rugosa</name>
    <name type="common">Yeast</name>
    <name type="synonym">Candida rugosa</name>
    <dbReference type="NCBI Taxonomy" id="5481"/>
    <lineage>
        <taxon>Eukaryota</taxon>
        <taxon>Fungi</taxon>
        <taxon>Dikarya</taxon>
        <taxon>Ascomycota</taxon>
        <taxon>Saccharomycotina</taxon>
        <taxon>Pichiomycetes</taxon>
        <taxon>Debaryomycetaceae</taxon>
        <taxon>Diutina</taxon>
    </lineage>
</organism>
<evidence type="ECO:0000256" key="7">
    <source>
        <dbReference type="RuleBase" id="RU368021"/>
    </source>
</evidence>
<evidence type="ECO:0000256" key="5">
    <source>
        <dbReference type="ARBA" id="ARBA00022552"/>
    </source>
</evidence>
<dbReference type="RefSeq" id="XP_034012728.1">
    <property type="nucleotide sequence ID" value="XM_034155131.1"/>
</dbReference>
<keyword evidence="5 7" id="KW-0698">rRNA processing</keyword>
<reference evidence="10 11" key="1">
    <citation type="submission" date="2019-07" db="EMBL/GenBank/DDBJ databases">
        <title>Genome assembly of two rare yeast pathogens: Diutina rugosa and Trichomonascus ciferrii.</title>
        <authorList>
            <person name="Mixao V."/>
            <person name="Saus E."/>
            <person name="Hansen A."/>
            <person name="Lass-Flor C."/>
            <person name="Gabaldon T."/>
        </authorList>
    </citation>
    <scope>NUCLEOTIDE SEQUENCE [LARGE SCALE GENOMIC DNA]</scope>
    <source>
        <strain evidence="10 11">CBS 613</strain>
    </source>
</reference>
<keyword evidence="11" id="KW-1185">Reference proteome</keyword>
<dbReference type="AlphaFoldDB" id="A0A642UQ71"/>
<dbReference type="SUPFAM" id="SSF48371">
    <property type="entry name" value="ARM repeat"/>
    <property type="match status" value="1"/>
</dbReference>
<feature type="compositionally biased region" description="Basic residues" evidence="8">
    <location>
        <begin position="1"/>
        <end position="11"/>
    </location>
</feature>
<dbReference type="PANTHER" id="PTHR16056:SF2">
    <property type="entry name" value="TESTIS-EXPRESSED PROTEIN 10"/>
    <property type="match status" value="1"/>
</dbReference>
<evidence type="ECO:0000259" key="9">
    <source>
        <dbReference type="Pfam" id="PF12333"/>
    </source>
</evidence>
<dbReference type="Gene3D" id="1.25.10.10">
    <property type="entry name" value="Leucine-rich Repeat Variant"/>
    <property type="match status" value="1"/>
</dbReference>
<dbReference type="OrthoDB" id="361362at2759"/>
<comment type="similarity">
    <text evidence="3 7">Belongs to the IPI1/TEX10 family.</text>
</comment>
<dbReference type="GeneID" id="54781127"/>
<comment type="caution">
    <text evidence="10">The sequence shown here is derived from an EMBL/GenBank/DDBJ whole genome shotgun (WGS) entry which is preliminary data.</text>
</comment>
<dbReference type="OMA" id="CAGGWVK"/>
<comment type="subunit">
    <text evidence="4">Component of the RIX1 complex, composed of IPI1, RIX1/IPI2 and IPI3 in a 1:2:2 stoichiometry. The complex interacts (via RIX1) with MDN1 (via its hexameric AAA ATPase ring) and the pre-60S ribosome particles.</text>
</comment>
<evidence type="ECO:0000256" key="1">
    <source>
        <dbReference type="ARBA" id="ARBA00002355"/>
    </source>
</evidence>
<dbReference type="GO" id="GO:0006364">
    <property type="term" value="P:rRNA processing"/>
    <property type="evidence" value="ECO:0007669"/>
    <property type="project" value="UniProtKB-UniRule"/>
</dbReference>
<dbReference type="InterPro" id="IPR024679">
    <property type="entry name" value="Ipi1_N"/>
</dbReference>
<evidence type="ECO:0000256" key="3">
    <source>
        <dbReference type="ARBA" id="ARBA00006427"/>
    </source>
</evidence>
<dbReference type="Pfam" id="PF12333">
    <property type="entry name" value="Ipi1_N"/>
    <property type="match status" value="1"/>
</dbReference>
<gene>
    <name evidence="10" type="ORF">DIURU_002476</name>
</gene>
<dbReference type="GO" id="GO:0120330">
    <property type="term" value="C:rixosome complex"/>
    <property type="evidence" value="ECO:0007669"/>
    <property type="project" value="UniProtKB-UniRule"/>
</dbReference>
<feature type="domain" description="Pre-rRNA-processing protein Ipi1 N-terminal" evidence="9">
    <location>
        <begin position="127"/>
        <end position="224"/>
    </location>
</feature>
<keyword evidence="6 7" id="KW-0539">Nucleus</keyword>